<evidence type="ECO:0000313" key="1">
    <source>
        <dbReference type="EMBL" id="MBD2198165.1"/>
    </source>
</evidence>
<organism evidence="1 2">
    <name type="scientific">Calothrix parietina FACHB-288</name>
    <dbReference type="NCBI Taxonomy" id="2692896"/>
    <lineage>
        <taxon>Bacteria</taxon>
        <taxon>Bacillati</taxon>
        <taxon>Cyanobacteriota</taxon>
        <taxon>Cyanophyceae</taxon>
        <taxon>Nostocales</taxon>
        <taxon>Calotrichaceae</taxon>
        <taxon>Calothrix</taxon>
    </lineage>
</organism>
<reference evidence="1 2" key="1">
    <citation type="journal article" date="2020" name="ISME J.">
        <title>Comparative genomics reveals insights into cyanobacterial evolution and habitat adaptation.</title>
        <authorList>
            <person name="Chen M.Y."/>
            <person name="Teng W.K."/>
            <person name="Zhao L."/>
            <person name="Hu C.X."/>
            <person name="Zhou Y.K."/>
            <person name="Han B.P."/>
            <person name="Song L.R."/>
            <person name="Shu W.S."/>
        </authorList>
    </citation>
    <scope>NUCLEOTIDE SEQUENCE [LARGE SCALE GENOMIC DNA]</scope>
    <source>
        <strain evidence="1 2">FACHB-288</strain>
    </source>
</reference>
<dbReference type="InterPro" id="IPR038296">
    <property type="entry name" value="ParD_sf"/>
</dbReference>
<dbReference type="PANTHER" id="PTHR36582:SF2">
    <property type="entry name" value="ANTITOXIN PARD"/>
    <property type="match status" value="1"/>
</dbReference>
<accession>A0ABR8AF97</accession>
<dbReference type="NCBIfam" id="TIGR02606">
    <property type="entry name" value="antidote_CC2985"/>
    <property type="match status" value="1"/>
</dbReference>
<comment type="caution">
    <text evidence="1">The sequence shown here is derived from an EMBL/GenBank/DDBJ whole genome shotgun (WGS) entry which is preliminary data.</text>
</comment>
<gene>
    <name evidence="1" type="ORF">H6G24_22095</name>
</gene>
<dbReference type="Proteomes" id="UP000658514">
    <property type="component" value="Unassembled WGS sequence"/>
</dbReference>
<evidence type="ECO:0000313" key="2">
    <source>
        <dbReference type="Proteomes" id="UP000658514"/>
    </source>
</evidence>
<dbReference type="PANTHER" id="PTHR36582">
    <property type="entry name" value="ANTITOXIN PARD"/>
    <property type="match status" value="1"/>
</dbReference>
<keyword evidence="2" id="KW-1185">Reference proteome</keyword>
<sequence>MNVNLKPEYEKFIQEQIANGQFNSVDEVMNEAIKLLELRVNRLEQVRQKIALGTEQIANGQVTDGEIVFARLQEKIRAMTEES</sequence>
<proteinExistence type="predicted"/>
<dbReference type="InterPro" id="IPR022789">
    <property type="entry name" value="ParD"/>
</dbReference>
<dbReference type="Gene3D" id="6.10.10.120">
    <property type="entry name" value="Antitoxin ParD1-like"/>
    <property type="match status" value="1"/>
</dbReference>
<protein>
    <submittedName>
        <fullName evidence="1">Type II toxin-antitoxin system ParD family antitoxin</fullName>
    </submittedName>
</protein>
<dbReference type="RefSeq" id="WP_190547117.1">
    <property type="nucleotide sequence ID" value="NZ_CAWPNO010000070.1"/>
</dbReference>
<name>A0ABR8AF97_9CYAN</name>
<dbReference type="Pfam" id="PF03693">
    <property type="entry name" value="ParD_antitoxin"/>
    <property type="match status" value="1"/>
</dbReference>
<dbReference type="EMBL" id="JACJQH010000037">
    <property type="protein sequence ID" value="MBD2198165.1"/>
    <property type="molecule type" value="Genomic_DNA"/>
</dbReference>